<dbReference type="Proteomes" id="UP001596104">
    <property type="component" value="Unassembled WGS sequence"/>
</dbReference>
<accession>A0ABW0H418</accession>
<protein>
    <submittedName>
        <fullName evidence="2">DUF4326 domain-containing protein</fullName>
    </submittedName>
</protein>
<dbReference type="InterPro" id="IPR025475">
    <property type="entry name" value="DUF4326"/>
</dbReference>
<evidence type="ECO:0000313" key="3">
    <source>
        <dbReference type="Proteomes" id="UP001596104"/>
    </source>
</evidence>
<feature type="domain" description="DUF4326" evidence="1">
    <location>
        <begin position="9"/>
        <end position="122"/>
    </location>
</feature>
<reference evidence="3" key="1">
    <citation type="journal article" date="2019" name="Int. J. Syst. Evol. Microbiol.">
        <title>The Global Catalogue of Microorganisms (GCM) 10K type strain sequencing project: providing services to taxonomists for standard genome sequencing and annotation.</title>
        <authorList>
            <consortium name="The Broad Institute Genomics Platform"/>
            <consortium name="The Broad Institute Genome Sequencing Center for Infectious Disease"/>
            <person name="Wu L."/>
            <person name="Ma J."/>
        </authorList>
    </citation>
    <scope>NUCLEOTIDE SEQUENCE [LARGE SCALE GENOMIC DNA]</scope>
    <source>
        <strain evidence="3">CGMCC 1.16326</strain>
    </source>
</reference>
<keyword evidence="3" id="KW-1185">Reference proteome</keyword>
<organism evidence="2 3">
    <name type="scientific">Bosea vestrisii</name>
    <dbReference type="NCBI Taxonomy" id="151416"/>
    <lineage>
        <taxon>Bacteria</taxon>
        <taxon>Pseudomonadati</taxon>
        <taxon>Pseudomonadota</taxon>
        <taxon>Alphaproteobacteria</taxon>
        <taxon>Hyphomicrobiales</taxon>
        <taxon>Boseaceae</taxon>
        <taxon>Bosea</taxon>
    </lineage>
</organism>
<proteinExistence type="predicted"/>
<dbReference type="EMBL" id="JBHSLV010000007">
    <property type="protein sequence ID" value="MFC5391665.1"/>
    <property type="molecule type" value="Genomic_DNA"/>
</dbReference>
<sequence>MSQATNGLPAVRVARPSRWGNPYPVAKVRRAQRESMDWAGRCTSPLWISWANSHFKSGRSPDLEAELDAIALTTAIALFAAEVGQFERSDPGGFRAWIAPLRGKNLACSCEIGQPCHGDVLLDLANRPVCEAIEP</sequence>
<gene>
    <name evidence="2" type="ORF">ACFPPC_03300</name>
</gene>
<evidence type="ECO:0000313" key="2">
    <source>
        <dbReference type="EMBL" id="MFC5391665.1"/>
    </source>
</evidence>
<dbReference type="RefSeq" id="WP_377006583.1">
    <property type="nucleotide sequence ID" value="NZ_JBHSLV010000007.1"/>
</dbReference>
<comment type="caution">
    <text evidence="2">The sequence shown here is derived from an EMBL/GenBank/DDBJ whole genome shotgun (WGS) entry which is preliminary data.</text>
</comment>
<evidence type="ECO:0000259" key="1">
    <source>
        <dbReference type="Pfam" id="PF14216"/>
    </source>
</evidence>
<dbReference type="Pfam" id="PF14216">
    <property type="entry name" value="DUF4326"/>
    <property type="match status" value="1"/>
</dbReference>
<name>A0ABW0H418_9HYPH</name>